<dbReference type="PROSITE" id="PS50268">
    <property type="entry name" value="CADHERIN_2"/>
    <property type="match status" value="1"/>
</dbReference>
<dbReference type="Gene3D" id="2.60.40.60">
    <property type="entry name" value="Cadherins"/>
    <property type="match status" value="1"/>
</dbReference>
<protein>
    <submittedName>
        <fullName evidence="6">Cadherin domain-containing protein</fullName>
    </submittedName>
</protein>
<sequence>LGASVNIEVTATSADGSSKAQTFTIAINDVNDNPVLGPNDSNVASNSVAENAAIGTQVGIIASASDADAGGQAITYSLSNDADGRFTINSSTGVVTVAAALDYETATNHSITVRATSADGSSNSTSFTIGVTDVDEPPATTADSVITSIALGTAILIPEWSLLLNDSSNGDGLLDVTNVGSASDGTVTHSAGLGSSGSVSFIDSTPAGGSFSYAATDGTLTGAAATVSILRDGLGSLDGTEGNEILIGSNSASETLVGGQGNDVLLGGSSNGDIYRFGLADGSDIVRDSGGNNDALLINTSSPTDSTALSALHIERVGSHLLLDISDTHITVQDQFAGAQVETLTFSNGGTIHGYTLGTAAYTLVADNGTPLDGSNGDNDLIASSSGAETLNGLNKNDLLFGNSGTDILNGGGGNDLLLAGGDNDVLSGGDGNDVLGGGAGADRFVFAQTGVSHLDSIIDYNFSEGDSIDLSDLLDANFTAGSQESDFVRLTQSGNSVTVQVDTNGASGGANFVDVASLANYGTSGSDVVKLLFEGSDHLLSI</sequence>
<dbReference type="EMBL" id="JAGIQF010000001">
    <property type="protein sequence ID" value="MBP0601470.1"/>
    <property type="molecule type" value="Genomic_DNA"/>
</dbReference>
<feature type="non-terminal residue" evidence="6">
    <location>
        <position position="1"/>
    </location>
</feature>
<dbReference type="RefSeq" id="WP_209792271.1">
    <property type="nucleotide sequence ID" value="NZ_JAGIQF010000001.1"/>
</dbReference>
<name>A0ABS4B1W0_9GAMM</name>
<dbReference type="CDD" id="cd11304">
    <property type="entry name" value="Cadherin_repeat"/>
    <property type="match status" value="1"/>
</dbReference>
<dbReference type="Gene3D" id="2.150.10.10">
    <property type="entry name" value="Serralysin-like metalloprotease, C-terminal"/>
    <property type="match status" value="1"/>
</dbReference>
<dbReference type="Proteomes" id="UP000666661">
    <property type="component" value="Unassembled WGS sequence"/>
</dbReference>
<keyword evidence="2" id="KW-0677">Repeat</keyword>
<organism evidence="6 7">
    <name type="scientific">Aeromonas sanarellii</name>
    <dbReference type="NCBI Taxonomy" id="633415"/>
    <lineage>
        <taxon>Bacteria</taxon>
        <taxon>Pseudomonadati</taxon>
        <taxon>Pseudomonadota</taxon>
        <taxon>Gammaproteobacteria</taxon>
        <taxon>Aeromonadales</taxon>
        <taxon>Aeromonadaceae</taxon>
        <taxon>Aeromonas</taxon>
    </lineage>
</organism>
<dbReference type="InterPro" id="IPR019960">
    <property type="entry name" value="T1SS_VCA0849"/>
</dbReference>
<dbReference type="Pfam" id="PF00028">
    <property type="entry name" value="Cadherin"/>
    <property type="match status" value="1"/>
</dbReference>
<proteinExistence type="predicted"/>
<evidence type="ECO:0000259" key="5">
    <source>
        <dbReference type="PROSITE" id="PS50268"/>
    </source>
</evidence>
<comment type="caution">
    <text evidence="6">The sequence shown here is derived from an EMBL/GenBank/DDBJ whole genome shotgun (WGS) entry which is preliminary data.</text>
</comment>
<dbReference type="SUPFAM" id="SSF51120">
    <property type="entry name" value="beta-Roll"/>
    <property type="match status" value="2"/>
</dbReference>
<dbReference type="InterPro" id="IPR002126">
    <property type="entry name" value="Cadherin-like_dom"/>
</dbReference>
<evidence type="ECO:0000313" key="6">
    <source>
        <dbReference type="EMBL" id="MBP0601470.1"/>
    </source>
</evidence>
<evidence type="ECO:0000256" key="2">
    <source>
        <dbReference type="ARBA" id="ARBA00022737"/>
    </source>
</evidence>
<dbReference type="Pfam" id="PF17963">
    <property type="entry name" value="Big_9"/>
    <property type="match status" value="1"/>
</dbReference>
<dbReference type="SMART" id="SM00112">
    <property type="entry name" value="CA"/>
    <property type="match status" value="1"/>
</dbReference>
<dbReference type="InterPro" id="IPR001343">
    <property type="entry name" value="Hemolysn_Ca-bd"/>
</dbReference>
<dbReference type="InterPro" id="IPR018511">
    <property type="entry name" value="Hemolysin-typ_Ca-bd_CS"/>
</dbReference>
<keyword evidence="7" id="KW-1185">Reference proteome</keyword>
<evidence type="ECO:0000256" key="3">
    <source>
        <dbReference type="ARBA" id="ARBA00022837"/>
    </source>
</evidence>
<keyword evidence="4" id="KW-0472">Membrane</keyword>
<evidence type="ECO:0000313" key="7">
    <source>
        <dbReference type="Proteomes" id="UP000666661"/>
    </source>
</evidence>
<dbReference type="Pfam" id="PF00353">
    <property type="entry name" value="HemolysinCabind"/>
    <property type="match status" value="2"/>
</dbReference>
<keyword evidence="3" id="KW-0106">Calcium</keyword>
<comment type="subcellular location">
    <subcellularLocation>
        <location evidence="1">Membrane</location>
    </subcellularLocation>
</comment>
<evidence type="ECO:0000256" key="1">
    <source>
        <dbReference type="ARBA" id="ARBA00004370"/>
    </source>
</evidence>
<dbReference type="InterPro" id="IPR011049">
    <property type="entry name" value="Serralysin-like_metalloprot_C"/>
</dbReference>
<dbReference type="PANTHER" id="PTHR24027:SF438">
    <property type="entry name" value="CADHERIN 23"/>
    <property type="match status" value="1"/>
</dbReference>
<dbReference type="InterPro" id="IPR039808">
    <property type="entry name" value="Cadherin"/>
</dbReference>
<dbReference type="SUPFAM" id="SSF49313">
    <property type="entry name" value="Cadherin-like"/>
    <property type="match status" value="1"/>
</dbReference>
<feature type="domain" description="Cadherin" evidence="5">
    <location>
        <begin position="40"/>
        <end position="140"/>
    </location>
</feature>
<gene>
    <name evidence="6" type="ORF">J8I01_02920</name>
</gene>
<dbReference type="InterPro" id="IPR015919">
    <property type="entry name" value="Cadherin-like_sf"/>
</dbReference>
<dbReference type="PRINTS" id="PR00205">
    <property type="entry name" value="CADHERIN"/>
</dbReference>
<dbReference type="PANTHER" id="PTHR24027">
    <property type="entry name" value="CADHERIN-23"/>
    <property type="match status" value="1"/>
</dbReference>
<accession>A0ABS4B1W0</accession>
<dbReference type="PRINTS" id="PR00313">
    <property type="entry name" value="CABNDNGRPT"/>
</dbReference>
<dbReference type="PROSITE" id="PS00330">
    <property type="entry name" value="HEMOLYSIN_CALCIUM"/>
    <property type="match status" value="1"/>
</dbReference>
<evidence type="ECO:0000256" key="4">
    <source>
        <dbReference type="ARBA" id="ARBA00023136"/>
    </source>
</evidence>
<reference evidence="6 7" key="1">
    <citation type="submission" date="2021-03" db="EMBL/GenBank/DDBJ databases">
        <title>Plant growth promoting bacteria isolated from wild legumes nodules and trapping Phaseolus vulgaris L. nodules in the center and southern Mexico.</title>
        <authorList>
            <person name="Estrada P."/>
        </authorList>
    </citation>
    <scope>NUCLEOTIDE SEQUENCE [LARGE SCALE GENOMIC DNA]</scope>
    <source>
        <strain evidence="6 7">MaGu-431</strain>
    </source>
</reference>
<dbReference type="NCBIfam" id="TIGR03661">
    <property type="entry name" value="T1SS_VCA0849"/>
    <property type="match status" value="1"/>
</dbReference>